<name>A0ACD2ZWL8_9AGAR</name>
<dbReference type="EMBL" id="ML210094">
    <property type="protein sequence ID" value="TFK57767.1"/>
    <property type="molecule type" value="Genomic_DNA"/>
</dbReference>
<evidence type="ECO:0000313" key="1">
    <source>
        <dbReference type="EMBL" id="TFK57767.1"/>
    </source>
</evidence>
<dbReference type="Proteomes" id="UP000308600">
    <property type="component" value="Unassembled WGS sequence"/>
</dbReference>
<gene>
    <name evidence="1" type="ORF">BDN72DRAFT_806555</name>
</gene>
<accession>A0ACD2ZWL8</accession>
<proteinExistence type="predicted"/>
<keyword evidence="2" id="KW-1185">Reference proteome</keyword>
<evidence type="ECO:0000313" key="2">
    <source>
        <dbReference type="Proteomes" id="UP000308600"/>
    </source>
</evidence>
<organism evidence="1 2">
    <name type="scientific">Pluteus cervinus</name>
    <dbReference type="NCBI Taxonomy" id="181527"/>
    <lineage>
        <taxon>Eukaryota</taxon>
        <taxon>Fungi</taxon>
        <taxon>Dikarya</taxon>
        <taxon>Basidiomycota</taxon>
        <taxon>Agaricomycotina</taxon>
        <taxon>Agaricomycetes</taxon>
        <taxon>Agaricomycetidae</taxon>
        <taxon>Agaricales</taxon>
        <taxon>Pluteineae</taxon>
        <taxon>Pluteaceae</taxon>
        <taxon>Pluteus</taxon>
    </lineage>
</organism>
<sequence>MLTVTFIRHGESEDNLRGVWAGWKDAPLSALGPDLTFIHLQQAYALGQRFKTVNLDAIYSSDLKRAHSTALALNDARPAEQQIPLTVNPKLREQHFGIAEGHKWALHPPLGISLEELFEQGIYPVLPGRDAKYPEGESLNDLAKRCEEALRECVLPHLNTRLNSDGTAKNSHIAITSHGLCI</sequence>
<reference evidence="1 2" key="1">
    <citation type="journal article" date="2019" name="Nat. Ecol. Evol.">
        <title>Megaphylogeny resolves global patterns of mushroom evolution.</title>
        <authorList>
            <person name="Varga T."/>
            <person name="Krizsan K."/>
            <person name="Foldi C."/>
            <person name="Dima B."/>
            <person name="Sanchez-Garcia M."/>
            <person name="Sanchez-Ramirez S."/>
            <person name="Szollosi G.J."/>
            <person name="Szarkandi J.G."/>
            <person name="Papp V."/>
            <person name="Albert L."/>
            <person name="Andreopoulos W."/>
            <person name="Angelini C."/>
            <person name="Antonin V."/>
            <person name="Barry K.W."/>
            <person name="Bougher N.L."/>
            <person name="Buchanan P."/>
            <person name="Buyck B."/>
            <person name="Bense V."/>
            <person name="Catcheside P."/>
            <person name="Chovatia M."/>
            <person name="Cooper J."/>
            <person name="Damon W."/>
            <person name="Desjardin D."/>
            <person name="Finy P."/>
            <person name="Geml J."/>
            <person name="Haridas S."/>
            <person name="Hughes K."/>
            <person name="Justo A."/>
            <person name="Karasinski D."/>
            <person name="Kautmanova I."/>
            <person name="Kiss B."/>
            <person name="Kocsube S."/>
            <person name="Kotiranta H."/>
            <person name="LaButti K.M."/>
            <person name="Lechner B.E."/>
            <person name="Liimatainen K."/>
            <person name="Lipzen A."/>
            <person name="Lukacs Z."/>
            <person name="Mihaltcheva S."/>
            <person name="Morgado L.N."/>
            <person name="Niskanen T."/>
            <person name="Noordeloos M.E."/>
            <person name="Ohm R.A."/>
            <person name="Ortiz-Santana B."/>
            <person name="Ovrebo C."/>
            <person name="Racz N."/>
            <person name="Riley R."/>
            <person name="Savchenko A."/>
            <person name="Shiryaev A."/>
            <person name="Soop K."/>
            <person name="Spirin V."/>
            <person name="Szebenyi C."/>
            <person name="Tomsovsky M."/>
            <person name="Tulloss R.E."/>
            <person name="Uehling J."/>
            <person name="Grigoriev I.V."/>
            <person name="Vagvolgyi C."/>
            <person name="Papp T."/>
            <person name="Martin F.M."/>
            <person name="Miettinen O."/>
            <person name="Hibbett D.S."/>
            <person name="Nagy L.G."/>
        </authorList>
    </citation>
    <scope>NUCLEOTIDE SEQUENCE [LARGE SCALE GENOMIC DNA]</scope>
    <source>
        <strain evidence="1 2">NL-1719</strain>
    </source>
</reference>
<feature type="non-terminal residue" evidence="1">
    <location>
        <position position="182"/>
    </location>
</feature>
<protein>
    <submittedName>
        <fullName evidence="1">Phosphoglycerate mutase-like protein</fullName>
    </submittedName>
</protein>